<dbReference type="EMBL" id="JAEPRJ010000001">
    <property type="protein sequence ID" value="MBK5898230.1"/>
    <property type="molecule type" value="Genomic_DNA"/>
</dbReference>
<feature type="transmembrane region" description="Helical" evidence="6">
    <location>
        <begin position="385"/>
        <end position="404"/>
    </location>
</feature>
<evidence type="ECO:0000256" key="6">
    <source>
        <dbReference type="SAM" id="Phobius"/>
    </source>
</evidence>
<dbReference type="Proteomes" id="UP000604730">
    <property type="component" value="Unassembled WGS sequence"/>
</dbReference>
<feature type="transmembrane region" description="Helical" evidence="6">
    <location>
        <begin position="246"/>
        <end position="268"/>
    </location>
</feature>
<evidence type="ECO:0000256" key="3">
    <source>
        <dbReference type="ARBA" id="ARBA00022692"/>
    </source>
</evidence>
<dbReference type="Pfam" id="PF02687">
    <property type="entry name" value="FtsX"/>
    <property type="match status" value="1"/>
</dbReference>
<evidence type="ECO:0000256" key="5">
    <source>
        <dbReference type="ARBA" id="ARBA00023136"/>
    </source>
</evidence>
<evidence type="ECO:0000256" key="4">
    <source>
        <dbReference type="ARBA" id="ARBA00022989"/>
    </source>
</evidence>
<dbReference type="InterPro" id="IPR038766">
    <property type="entry name" value="Membrane_comp_ABC_pdt"/>
</dbReference>
<feature type="transmembrane region" description="Helical" evidence="6">
    <location>
        <begin position="289"/>
        <end position="317"/>
    </location>
</feature>
<comment type="subcellular location">
    <subcellularLocation>
        <location evidence="1">Cell membrane</location>
        <topology evidence="1">Multi-pass membrane protein</topology>
    </subcellularLocation>
</comment>
<evidence type="ECO:0000313" key="9">
    <source>
        <dbReference type="Proteomes" id="UP000604730"/>
    </source>
</evidence>
<feature type="transmembrane region" description="Helical" evidence="6">
    <location>
        <begin position="659"/>
        <end position="691"/>
    </location>
</feature>
<proteinExistence type="predicted"/>
<dbReference type="InterPro" id="IPR003838">
    <property type="entry name" value="ABC3_permease_C"/>
</dbReference>
<protein>
    <submittedName>
        <fullName evidence="8">ABC transporter permease</fullName>
    </submittedName>
</protein>
<feature type="transmembrane region" description="Helical" evidence="6">
    <location>
        <begin position="410"/>
        <end position="437"/>
    </location>
</feature>
<evidence type="ECO:0000313" key="8">
    <source>
        <dbReference type="EMBL" id="MBK5898230.1"/>
    </source>
</evidence>
<reference evidence="8 9" key="1">
    <citation type="submission" date="2021-01" db="EMBL/GenBank/DDBJ databases">
        <title>Isolation and description of Catonella massiliensis sp. nov., a novel Catonella species, isolated from a stable periodontitis subject.</title>
        <authorList>
            <person name="Antezack A."/>
            <person name="Boxberger M."/>
            <person name="La Scola B."/>
            <person name="Monnet-Corti V."/>
        </authorList>
    </citation>
    <scope>NUCLEOTIDE SEQUENCE [LARGE SCALE GENOMIC DNA]</scope>
    <source>
        <strain evidence="8 9">Marseille-Q4567</strain>
    </source>
</reference>
<dbReference type="PANTHER" id="PTHR30287:SF2">
    <property type="entry name" value="BLL1001 PROTEIN"/>
    <property type="match status" value="1"/>
</dbReference>
<accession>A0ABS1J2E8</accession>
<keyword evidence="9" id="KW-1185">Reference proteome</keyword>
<evidence type="ECO:0000256" key="1">
    <source>
        <dbReference type="ARBA" id="ARBA00004651"/>
    </source>
</evidence>
<comment type="caution">
    <text evidence="8">The sequence shown here is derived from an EMBL/GenBank/DDBJ whole genome shotgun (WGS) entry which is preliminary data.</text>
</comment>
<feature type="transmembrane region" description="Helical" evidence="6">
    <location>
        <begin position="458"/>
        <end position="478"/>
    </location>
</feature>
<keyword evidence="4 6" id="KW-1133">Transmembrane helix</keyword>
<feature type="transmembrane region" description="Helical" evidence="6">
    <location>
        <begin position="337"/>
        <end position="364"/>
    </location>
</feature>
<keyword evidence="5 6" id="KW-0472">Membrane</keyword>
<keyword evidence="3 6" id="KW-0812">Transmembrane</keyword>
<feature type="domain" description="ABC3 transporter permease C-terminal" evidence="7">
    <location>
        <begin position="671"/>
        <end position="781"/>
    </location>
</feature>
<feature type="transmembrane region" description="Helical" evidence="6">
    <location>
        <begin position="753"/>
        <end position="776"/>
    </location>
</feature>
<gene>
    <name evidence="8" type="ORF">JJN12_10650</name>
</gene>
<organism evidence="8 9">
    <name type="scientific">Catonella massiliensis</name>
    <dbReference type="NCBI Taxonomy" id="2799636"/>
    <lineage>
        <taxon>Bacteria</taxon>
        <taxon>Bacillati</taxon>
        <taxon>Bacillota</taxon>
        <taxon>Clostridia</taxon>
        <taxon>Lachnospirales</taxon>
        <taxon>Lachnospiraceae</taxon>
        <taxon>Catonella</taxon>
    </lineage>
</organism>
<name>A0ABS1J2E8_9FIRM</name>
<sequence>MKLSKCYSLYYKLFGRKNNKNIMIMFLLSFAFSTLALLLFITSLSEDLYKAGSGSNNLTISVMDTYGRTITSPKLNAYIRELSKEVEVSTERFLPIKNNIGKEEKQIILRVSDKDLEGTCILSIQAAAKLKAKEGDRVYFDVLNKSLIVKKIEPCDSNFEDMVLAGYVIVGRENINELKKTFNDGEFVSKCNLEINIKGKVDEKSVYNDVKNIFNESGKKDYIIQMSTKEAVLDNFKTTLKSGENILRIFININVIIVVLGIMAILYLKENSVKPKLIIARIYGVNKSVLRLFAVLDAIFITPTSSALATVIGALLFRYYCNTFLAVKISVLTLLNVGLVTFLKILLLSVSIVFLFHLGMYELIYELKIADELRGRKTLVVKKMINKWQVLSVISYIVISLFIFGGINPLIFISLLIIFIFNLIFRLGFVLVSMLAIKKKSMVKLALLLVKRRKKHNAVLGTTIVAVCMLVIVLYNVLLGVETYYENLWISTQGFNLCITESDVNSNKFEKAISEKNIKYFTSFNKSFQLKGGEGKFYSMAVFKDDEGLSRNKVPPKGTFYANRYFCYITGISRNGQYKFFDRALSLTGNVDDMPNTPAAYTVALNYDDVKENIDNSFQKNILINADKTDKENIEHLAAETGAEVVSVDSYIKMYKEGFYQYIVFIYITCILMFITLICIIGILSFVLFTSRKREFMLYRVIGARRRDIEKIVIFENIIITSVATLTTMIFQTAILNGLSFIMFKHAVYFPPIYVFIAILGSIIVLVTGITILSFISMKKNEMIELLRIGD</sequence>
<evidence type="ECO:0000256" key="2">
    <source>
        <dbReference type="ARBA" id="ARBA00022475"/>
    </source>
</evidence>
<dbReference type="RefSeq" id="WP_208429662.1">
    <property type="nucleotide sequence ID" value="NZ_JAEPRJ010000001.1"/>
</dbReference>
<dbReference type="PANTHER" id="PTHR30287">
    <property type="entry name" value="MEMBRANE COMPONENT OF PREDICTED ABC SUPERFAMILY METABOLITE UPTAKE TRANSPORTER"/>
    <property type="match status" value="1"/>
</dbReference>
<keyword evidence="2" id="KW-1003">Cell membrane</keyword>
<feature type="transmembrane region" description="Helical" evidence="6">
    <location>
        <begin position="712"/>
        <end position="733"/>
    </location>
</feature>
<evidence type="ECO:0000259" key="7">
    <source>
        <dbReference type="Pfam" id="PF02687"/>
    </source>
</evidence>